<keyword evidence="7 19" id="KW-1003">Cell membrane</keyword>
<reference evidence="21 22" key="1">
    <citation type="submission" date="2013-03" db="EMBL/GenBank/DDBJ databases">
        <authorList>
            <person name="Fiebig A."/>
            <person name="Goeker M."/>
            <person name="Klenk H.-P.P."/>
        </authorList>
    </citation>
    <scope>NUCLEOTIDE SEQUENCE [LARGE SCALE GENOMIC DNA]</scope>
    <source>
        <strain evidence="22">DSM 19469</strain>
    </source>
</reference>
<keyword evidence="8 19" id="KW-0444">Lipid biosynthesis</keyword>
<comment type="function">
    <text evidence="19">Condenses choline with CDP-diglyceride to produce phosphatidylcholine and CMP.</text>
</comment>
<evidence type="ECO:0000256" key="8">
    <source>
        <dbReference type="ARBA" id="ARBA00022516"/>
    </source>
</evidence>
<dbReference type="HOGENOM" id="CLU_086279_0_0_5"/>
<gene>
    <name evidence="21" type="ORF">roselon_01929</name>
</gene>
<evidence type="ECO:0000313" key="22">
    <source>
        <dbReference type="Proteomes" id="UP000019593"/>
    </source>
</evidence>
<accession>W8S609</accession>
<evidence type="ECO:0000256" key="19">
    <source>
        <dbReference type="PIRNR" id="PIRNR000851"/>
    </source>
</evidence>
<sequence>MCRAKRASRQPMTPRLQALSVHLFTALGAALAMLALHEAFERDWAMMAIWLAVAFVVDGIDGPLARSVDVKRNFAEIDGVLMDLIIDFLTYVVIPAYALYASGLLPGWAGWIAVLTIPVASVLYFSDTRMKTADNSFAGFPGCWNMVVLALLVVTPPWWVTAGLVVLLSVAMFLPLKFIHPVRTDRWRWLSLPVALVWTGGIAWAAWIGFASNPALTMTVAITSVYLLLAGIVQQVVPQRR</sequence>
<feature type="transmembrane region" description="Helical" evidence="20">
    <location>
        <begin position="48"/>
        <end position="68"/>
    </location>
</feature>
<dbReference type="KEGG" id="red:roselon_01929"/>
<keyword evidence="17 19" id="KW-1208">Phospholipid metabolism</keyword>
<feature type="transmembrane region" description="Helical" evidence="20">
    <location>
        <begin position="216"/>
        <end position="237"/>
    </location>
</feature>
<evidence type="ECO:0000256" key="20">
    <source>
        <dbReference type="SAM" id="Phobius"/>
    </source>
</evidence>
<keyword evidence="13 19" id="KW-0443">Lipid metabolism</keyword>
<evidence type="ECO:0000256" key="14">
    <source>
        <dbReference type="ARBA" id="ARBA00023136"/>
    </source>
</evidence>
<proteinExistence type="inferred from homology"/>
<keyword evidence="14 19" id="KW-0472">Membrane</keyword>
<evidence type="ECO:0000256" key="1">
    <source>
        <dbReference type="ARBA" id="ARBA00000958"/>
    </source>
</evidence>
<dbReference type="STRING" id="1294273.roselon_01929"/>
<evidence type="ECO:0000256" key="13">
    <source>
        <dbReference type="ARBA" id="ARBA00023098"/>
    </source>
</evidence>
<evidence type="ECO:0000256" key="3">
    <source>
        <dbReference type="ARBA" id="ARBA00004429"/>
    </source>
</evidence>
<evidence type="ECO:0000256" key="7">
    <source>
        <dbReference type="ARBA" id="ARBA00022475"/>
    </source>
</evidence>
<organism evidence="21 22">
    <name type="scientific">Roseicyclus elongatus DSM 19469</name>
    <dbReference type="NCBI Taxonomy" id="1294273"/>
    <lineage>
        <taxon>Bacteria</taxon>
        <taxon>Pseudomonadati</taxon>
        <taxon>Pseudomonadota</taxon>
        <taxon>Alphaproteobacteria</taxon>
        <taxon>Rhodobacterales</taxon>
        <taxon>Roseobacteraceae</taxon>
        <taxon>Roseicyclus</taxon>
    </lineage>
</organism>
<feature type="transmembrane region" description="Helical" evidence="20">
    <location>
        <begin position="190"/>
        <end position="210"/>
    </location>
</feature>
<feature type="transmembrane region" description="Helical" evidence="20">
    <location>
        <begin position="137"/>
        <end position="154"/>
    </location>
</feature>
<evidence type="ECO:0000256" key="12">
    <source>
        <dbReference type="ARBA" id="ARBA00022989"/>
    </source>
</evidence>
<feature type="transmembrane region" description="Helical" evidence="20">
    <location>
        <begin position="80"/>
        <end position="102"/>
    </location>
</feature>
<protein>
    <recommendedName>
        <fullName evidence="6 19">Phosphatidylcholine synthase</fullName>
        <shortName evidence="19">PC synthase</shortName>
        <shortName evidence="19">PCS</shortName>
        <ecNumber evidence="5 19">2.7.8.24</ecNumber>
    </recommendedName>
    <alternativeName>
        <fullName evidence="18 19">CDP-diglyceride-choline O-phosphatidyltransferase</fullName>
    </alternativeName>
</protein>
<keyword evidence="9 19" id="KW-0997">Cell inner membrane</keyword>
<dbReference type="InterPro" id="IPR043130">
    <property type="entry name" value="CDP-OH_PTrfase_TM_dom"/>
</dbReference>
<evidence type="ECO:0000256" key="18">
    <source>
        <dbReference type="ARBA" id="ARBA00033321"/>
    </source>
</evidence>
<dbReference type="EMBL" id="CP004372">
    <property type="protein sequence ID" value="AHM04286.1"/>
    <property type="molecule type" value="Genomic_DNA"/>
</dbReference>
<dbReference type="Proteomes" id="UP000019593">
    <property type="component" value="Chromosome"/>
</dbReference>
<comment type="catalytic activity">
    <reaction evidence="1 19">
        <text>a CDP-1,2-diacyl-sn-glycerol + choline = a 1,2-diacyl-sn-glycero-3-phosphocholine + CMP + H(+)</text>
        <dbReference type="Rhea" id="RHEA:14597"/>
        <dbReference type="ChEBI" id="CHEBI:15354"/>
        <dbReference type="ChEBI" id="CHEBI:15378"/>
        <dbReference type="ChEBI" id="CHEBI:57643"/>
        <dbReference type="ChEBI" id="CHEBI:58332"/>
        <dbReference type="ChEBI" id="CHEBI:60377"/>
        <dbReference type="EC" id="2.7.8.24"/>
    </reaction>
</comment>
<evidence type="ECO:0000256" key="10">
    <source>
        <dbReference type="ARBA" id="ARBA00022679"/>
    </source>
</evidence>
<dbReference type="GO" id="GO:0008654">
    <property type="term" value="P:phospholipid biosynthetic process"/>
    <property type="evidence" value="ECO:0007669"/>
    <property type="project" value="UniProtKB-KW"/>
</dbReference>
<dbReference type="Gene3D" id="1.20.120.1760">
    <property type="match status" value="1"/>
</dbReference>
<comment type="cofactor">
    <cofactor evidence="2 19">
        <name>Mn(2+)</name>
        <dbReference type="ChEBI" id="CHEBI:29035"/>
    </cofactor>
</comment>
<dbReference type="PIRSF" id="PIRSF000851">
    <property type="entry name" value="PcS"/>
    <property type="match status" value="1"/>
</dbReference>
<keyword evidence="22" id="KW-1185">Reference proteome</keyword>
<keyword evidence="11 20" id="KW-0812">Transmembrane</keyword>
<comment type="similarity">
    <text evidence="4 19">Belongs to the CDP-alcohol phosphatidyltransferase class-I family.</text>
</comment>
<keyword evidence="12 20" id="KW-1133">Transmembrane helix</keyword>
<evidence type="ECO:0000256" key="11">
    <source>
        <dbReference type="ARBA" id="ARBA00022692"/>
    </source>
</evidence>
<evidence type="ECO:0000256" key="5">
    <source>
        <dbReference type="ARBA" id="ARBA00013195"/>
    </source>
</evidence>
<evidence type="ECO:0000256" key="4">
    <source>
        <dbReference type="ARBA" id="ARBA00010441"/>
    </source>
</evidence>
<dbReference type="PATRIC" id="fig|1294273.3.peg.1901"/>
<evidence type="ECO:0000256" key="2">
    <source>
        <dbReference type="ARBA" id="ARBA00001936"/>
    </source>
</evidence>
<dbReference type="GO" id="GO:0050520">
    <property type="term" value="F:phosphatidylcholine synthase activity"/>
    <property type="evidence" value="ECO:0007669"/>
    <property type="project" value="UniProtKB-EC"/>
</dbReference>
<feature type="transmembrane region" description="Helical" evidence="20">
    <location>
        <begin position="160"/>
        <end position="178"/>
    </location>
</feature>
<dbReference type="eggNOG" id="COG1183">
    <property type="taxonomic scope" value="Bacteria"/>
</dbReference>
<keyword evidence="10 19" id="KW-0808">Transferase</keyword>
<dbReference type="EC" id="2.7.8.24" evidence="5 19"/>
<evidence type="ECO:0000256" key="15">
    <source>
        <dbReference type="ARBA" id="ARBA00023209"/>
    </source>
</evidence>
<comment type="subcellular location">
    <subcellularLocation>
        <location evidence="3 19">Cell inner membrane</location>
        <topology evidence="3 19">Multi-pass membrane protein</topology>
    </subcellularLocation>
</comment>
<feature type="transmembrane region" description="Helical" evidence="20">
    <location>
        <begin position="108"/>
        <end position="125"/>
    </location>
</feature>
<evidence type="ECO:0000256" key="9">
    <source>
        <dbReference type="ARBA" id="ARBA00022519"/>
    </source>
</evidence>
<evidence type="ECO:0000256" key="16">
    <source>
        <dbReference type="ARBA" id="ARBA00023211"/>
    </source>
</evidence>
<evidence type="ECO:0000256" key="6">
    <source>
        <dbReference type="ARBA" id="ARBA00015623"/>
    </source>
</evidence>
<keyword evidence="16 19" id="KW-0464">Manganese</keyword>
<evidence type="ECO:0000313" key="21">
    <source>
        <dbReference type="EMBL" id="AHM04286.1"/>
    </source>
</evidence>
<dbReference type="InterPro" id="IPR026027">
    <property type="entry name" value="PcS"/>
</dbReference>
<dbReference type="AlphaFoldDB" id="W8S609"/>
<dbReference type="GO" id="GO:0005886">
    <property type="term" value="C:plasma membrane"/>
    <property type="evidence" value="ECO:0007669"/>
    <property type="project" value="UniProtKB-SubCell"/>
</dbReference>
<keyword evidence="15 19" id="KW-0594">Phospholipid biosynthesis</keyword>
<name>W8S609_9RHOB</name>
<evidence type="ECO:0000256" key="17">
    <source>
        <dbReference type="ARBA" id="ARBA00023264"/>
    </source>
</evidence>